<feature type="transmembrane region" description="Helical" evidence="1">
    <location>
        <begin position="12"/>
        <end position="29"/>
    </location>
</feature>
<keyword evidence="1" id="KW-1133">Transmembrane helix</keyword>
<protein>
    <submittedName>
        <fullName evidence="2">Protein CcdC</fullName>
    </submittedName>
</protein>
<dbReference type="RefSeq" id="WP_212772782.1">
    <property type="nucleotide sequence ID" value="NZ_AP024601.1"/>
</dbReference>
<proteinExistence type="predicted"/>
<keyword evidence="1" id="KW-0472">Membrane</keyword>
<dbReference type="Pfam" id="PF07301">
    <property type="entry name" value="DUF1453"/>
    <property type="match status" value="1"/>
</dbReference>
<feature type="transmembrane region" description="Helical" evidence="1">
    <location>
        <begin position="64"/>
        <end position="83"/>
    </location>
</feature>
<feature type="transmembrane region" description="Helical" evidence="1">
    <location>
        <begin position="133"/>
        <end position="151"/>
    </location>
</feature>
<dbReference type="PANTHER" id="PTHR39164">
    <property type="entry name" value="PROTEIN CCDC"/>
    <property type="match status" value="1"/>
</dbReference>
<keyword evidence="3" id="KW-1185">Reference proteome</keyword>
<dbReference type="AlphaFoldDB" id="A0A8D5UHY3"/>
<dbReference type="InterPro" id="IPR058247">
    <property type="entry name" value="DUF1453"/>
</dbReference>
<dbReference type="Proteomes" id="UP000677436">
    <property type="component" value="Chromosome"/>
</dbReference>
<evidence type="ECO:0000313" key="3">
    <source>
        <dbReference type="Proteomes" id="UP000677436"/>
    </source>
</evidence>
<accession>A0A8D5UHY3</accession>
<reference evidence="2" key="1">
    <citation type="journal article" date="2013" name="Int. J. Syst. Evol. Microbiol.">
        <title>Polycladomyces abyssicola gen. nov., sp. nov., a thermophilic filamentous bacterium isolated from hemipelagic sediment.</title>
        <authorList>
            <person name="Tsubouchi T."/>
            <person name="Shimane Y."/>
            <person name="Mori K."/>
            <person name="Usui K."/>
            <person name="Hiraki T."/>
            <person name="Tame A."/>
            <person name="Uematsu K."/>
            <person name="Maruyama T."/>
            <person name="Hatada Y."/>
        </authorList>
    </citation>
    <scope>NUCLEOTIDE SEQUENCE</scope>
    <source>
        <strain evidence="2">JIR-001</strain>
    </source>
</reference>
<dbReference type="EMBL" id="AP024601">
    <property type="protein sequence ID" value="BCU82448.1"/>
    <property type="molecule type" value="Genomic_DNA"/>
</dbReference>
<dbReference type="PANTHER" id="PTHR39164:SF1">
    <property type="entry name" value="PROTEIN CCDC"/>
    <property type="match status" value="1"/>
</dbReference>
<keyword evidence="1" id="KW-0812">Transmembrane</keyword>
<reference evidence="2" key="2">
    <citation type="journal article" date="2021" name="Microbiol. Resour. Announc.">
        <title>Complete Genome Sequence of Polycladomyces abyssicola JIR-001T, Isolated from Hemipelagic Sediment in Deep Seawater.</title>
        <authorList>
            <person name="Tsubouchi T."/>
            <person name="Kaneko Y."/>
        </authorList>
    </citation>
    <scope>NUCLEOTIDE SEQUENCE</scope>
    <source>
        <strain evidence="2">JIR-001</strain>
    </source>
</reference>
<sequence length="168" mass="18919">MQAFGVKPLHIAATLGSLIMALTIVVIRLRATKKPTSAKKIILPPIAMSTGFLMFLYPPTRIPVSWGIIAFLAGAVFFSYPLIRTSHFHVVGGDIYLKRSKAFIFILLGLLVLRLGLHTYVEEHISIPQTGGVFFILAFGMILPWRVTMYLQYRRLLKRIKTESHHAD</sequence>
<name>A0A8D5UHY3_9BACL</name>
<feature type="transmembrane region" description="Helical" evidence="1">
    <location>
        <begin position="41"/>
        <end position="58"/>
    </location>
</feature>
<evidence type="ECO:0000313" key="2">
    <source>
        <dbReference type="EMBL" id="BCU82448.1"/>
    </source>
</evidence>
<dbReference type="KEGG" id="pabs:JIR001_22310"/>
<dbReference type="PIRSF" id="PIRSF021441">
    <property type="entry name" value="DUF1453"/>
    <property type="match status" value="1"/>
</dbReference>
<evidence type="ECO:0000256" key="1">
    <source>
        <dbReference type="SAM" id="Phobius"/>
    </source>
</evidence>
<organism evidence="2 3">
    <name type="scientific">Polycladomyces abyssicola</name>
    <dbReference type="NCBI Taxonomy" id="1125966"/>
    <lineage>
        <taxon>Bacteria</taxon>
        <taxon>Bacillati</taxon>
        <taxon>Bacillota</taxon>
        <taxon>Bacilli</taxon>
        <taxon>Bacillales</taxon>
        <taxon>Thermoactinomycetaceae</taxon>
        <taxon>Polycladomyces</taxon>
    </lineage>
</organism>
<gene>
    <name evidence="2" type="primary">ccdC</name>
    <name evidence="2" type="ORF">JIR001_22310</name>
</gene>
<dbReference type="InterPro" id="IPR031306">
    <property type="entry name" value="CcdC"/>
</dbReference>
<feature type="transmembrane region" description="Helical" evidence="1">
    <location>
        <begin position="103"/>
        <end position="121"/>
    </location>
</feature>